<evidence type="ECO:0000256" key="3">
    <source>
        <dbReference type="ARBA" id="ARBA00022857"/>
    </source>
</evidence>
<evidence type="ECO:0000313" key="13">
    <source>
        <dbReference type="Proteomes" id="UP000426246"/>
    </source>
</evidence>
<dbReference type="GO" id="GO:0004735">
    <property type="term" value="F:pyrroline-5-carboxylate reductase activity"/>
    <property type="evidence" value="ECO:0007669"/>
    <property type="project" value="UniProtKB-UniRule"/>
</dbReference>
<gene>
    <name evidence="6 12" type="primary">proC</name>
    <name evidence="12" type="ORF">EHS13_19030</name>
</gene>
<evidence type="ECO:0000259" key="10">
    <source>
        <dbReference type="Pfam" id="PF03807"/>
    </source>
</evidence>
<dbReference type="InterPro" id="IPR036291">
    <property type="entry name" value="NAD(P)-bd_dom_sf"/>
</dbReference>
<comment type="catalytic activity">
    <reaction evidence="6 9">
        <text>L-proline + NADP(+) = (S)-1-pyrroline-5-carboxylate + NADPH + 2 H(+)</text>
        <dbReference type="Rhea" id="RHEA:14109"/>
        <dbReference type="ChEBI" id="CHEBI:15378"/>
        <dbReference type="ChEBI" id="CHEBI:17388"/>
        <dbReference type="ChEBI" id="CHEBI:57783"/>
        <dbReference type="ChEBI" id="CHEBI:58349"/>
        <dbReference type="ChEBI" id="CHEBI:60039"/>
        <dbReference type="EC" id="1.5.1.2"/>
    </reaction>
</comment>
<keyword evidence="2 6" id="KW-0641">Proline biosynthesis</keyword>
<dbReference type="NCBIfam" id="TIGR00112">
    <property type="entry name" value="proC"/>
    <property type="match status" value="1"/>
</dbReference>
<dbReference type="RefSeq" id="WP_155701900.1">
    <property type="nucleotide sequence ID" value="NZ_CP034235.1"/>
</dbReference>
<evidence type="ECO:0000256" key="8">
    <source>
        <dbReference type="PIRSR" id="PIRSR000193-1"/>
    </source>
</evidence>
<evidence type="ECO:0000256" key="2">
    <source>
        <dbReference type="ARBA" id="ARBA00022650"/>
    </source>
</evidence>
<accession>A0A6B8RM44</accession>
<evidence type="ECO:0000256" key="4">
    <source>
        <dbReference type="ARBA" id="ARBA00023002"/>
    </source>
</evidence>
<evidence type="ECO:0000313" key="12">
    <source>
        <dbReference type="EMBL" id="QGQ96824.1"/>
    </source>
</evidence>
<organism evidence="12 13">
    <name type="scientific">Paenibacillus psychroresistens</name>
    <dbReference type="NCBI Taxonomy" id="1778678"/>
    <lineage>
        <taxon>Bacteria</taxon>
        <taxon>Bacillati</taxon>
        <taxon>Bacillota</taxon>
        <taxon>Bacilli</taxon>
        <taxon>Bacillales</taxon>
        <taxon>Paenibacillaceae</taxon>
        <taxon>Paenibacillus</taxon>
    </lineage>
</organism>
<feature type="binding site" evidence="8">
    <location>
        <begin position="13"/>
        <end position="18"/>
    </location>
    <ligand>
        <name>NADP(+)</name>
        <dbReference type="ChEBI" id="CHEBI:58349"/>
    </ligand>
</feature>
<dbReference type="HAMAP" id="MF_01925">
    <property type="entry name" value="P5C_reductase"/>
    <property type="match status" value="1"/>
</dbReference>
<dbReference type="PROSITE" id="PS00521">
    <property type="entry name" value="P5CR"/>
    <property type="match status" value="1"/>
</dbReference>
<comment type="pathway">
    <text evidence="6 9">Amino-acid biosynthesis; L-proline biosynthesis; L-proline from L-glutamate 5-semialdehyde: step 1/1.</text>
</comment>
<dbReference type="Gene3D" id="3.40.50.720">
    <property type="entry name" value="NAD(P)-binding Rossmann-like Domain"/>
    <property type="match status" value="1"/>
</dbReference>
<dbReference type="EC" id="1.5.1.2" evidence="6 7"/>
<protein>
    <recommendedName>
        <fullName evidence="6 7">Pyrroline-5-carboxylate reductase</fullName>
        <shortName evidence="6">P5C reductase</shortName>
        <shortName evidence="6">P5CR</shortName>
        <ecNumber evidence="6 7">1.5.1.2</ecNumber>
    </recommendedName>
    <alternativeName>
        <fullName evidence="6">PCA reductase</fullName>
    </alternativeName>
</protein>
<comment type="catalytic activity">
    <reaction evidence="6">
        <text>L-proline + NAD(+) = (S)-1-pyrroline-5-carboxylate + NADH + 2 H(+)</text>
        <dbReference type="Rhea" id="RHEA:14105"/>
        <dbReference type="ChEBI" id="CHEBI:15378"/>
        <dbReference type="ChEBI" id="CHEBI:17388"/>
        <dbReference type="ChEBI" id="CHEBI:57540"/>
        <dbReference type="ChEBI" id="CHEBI:57945"/>
        <dbReference type="ChEBI" id="CHEBI:60039"/>
        <dbReference type="EC" id="1.5.1.2"/>
    </reaction>
</comment>
<evidence type="ECO:0000256" key="6">
    <source>
        <dbReference type="HAMAP-Rule" id="MF_01925"/>
    </source>
</evidence>
<keyword evidence="6 9" id="KW-0028">Amino-acid biosynthesis</keyword>
<dbReference type="Gene3D" id="1.10.3730.10">
    <property type="entry name" value="ProC C-terminal domain-like"/>
    <property type="match status" value="1"/>
</dbReference>
<dbReference type="Pfam" id="PF03807">
    <property type="entry name" value="F420_oxidored"/>
    <property type="match status" value="1"/>
</dbReference>
<evidence type="ECO:0000256" key="5">
    <source>
        <dbReference type="ARBA" id="ARBA00058118"/>
    </source>
</evidence>
<keyword evidence="13" id="KW-1185">Reference proteome</keyword>
<dbReference type="InterPro" id="IPR000304">
    <property type="entry name" value="Pyrroline-COOH_reductase"/>
</dbReference>
<sequence length="287" mass="30194">MPLILATKKIIFIGAGSMAEAIISGLLQKDKINPTQILALNRSNHVKLAQLQSQYDIQVGSIGELTNETLQAADIVVLAMKPKDAAQAIIQLKTKLHNKQLLISLIAGLSIQTIEALLGTSFPIARTMPNTSSSIGLGSTGLSFSASVESSQQGLATEIFASVGEVFVIEESQIDILTGVSGCGPAYVYYLMEAMISGGIQGGLSPEMARDLTVQTVLGAASMVKATQTDPAILRKNVTSPNGATQAALETMDHFHFTEGVEKAVLRASERANELGAMIAADAIKLN</sequence>
<dbReference type="SUPFAM" id="SSF48179">
    <property type="entry name" value="6-phosphogluconate dehydrogenase C-terminal domain-like"/>
    <property type="match status" value="1"/>
</dbReference>
<dbReference type="UniPathway" id="UPA00098">
    <property type="reaction ID" value="UER00361"/>
</dbReference>
<comment type="subcellular location">
    <subcellularLocation>
        <location evidence="6">Cytoplasm</location>
    </subcellularLocation>
</comment>
<feature type="domain" description="Pyrroline-5-carboxylate reductase catalytic N-terminal" evidence="10">
    <location>
        <begin position="9"/>
        <end position="108"/>
    </location>
</feature>
<dbReference type="KEGG" id="ppsc:EHS13_19030"/>
<dbReference type="GO" id="GO:0005737">
    <property type="term" value="C:cytoplasm"/>
    <property type="evidence" value="ECO:0007669"/>
    <property type="project" value="UniProtKB-SubCell"/>
</dbReference>
<dbReference type="InterPro" id="IPR008927">
    <property type="entry name" value="6-PGluconate_DH-like_C_sf"/>
</dbReference>
<keyword evidence="6" id="KW-0963">Cytoplasm</keyword>
<dbReference type="InterPro" id="IPR028939">
    <property type="entry name" value="P5C_Rdtase_cat_N"/>
</dbReference>
<dbReference type="Pfam" id="PF14748">
    <property type="entry name" value="P5CR_dimer"/>
    <property type="match status" value="1"/>
</dbReference>
<dbReference type="EMBL" id="CP034235">
    <property type="protein sequence ID" value="QGQ96824.1"/>
    <property type="molecule type" value="Genomic_DNA"/>
</dbReference>
<dbReference type="GO" id="GO:0055129">
    <property type="term" value="P:L-proline biosynthetic process"/>
    <property type="evidence" value="ECO:0007669"/>
    <property type="project" value="UniProtKB-UniRule"/>
</dbReference>
<comment type="similarity">
    <text evidence="1 6 9">Belongs to the pyrroline-5-carboxylate reductase family.</text>
</comment>
<feature type="domain" description="Pyrroline-5-carboxylate reductase dimerisation" evidence="11">
    <location>
        <begin position="171"/>
        <end position="275"/>
    </location>
</feature>
<dbReference type="PIRSF" id="PIRSF000193">
    <property type="entry name" value="Pyrrol-5-carb_rd"/>
    <property type="match status" value="1"/>
</dbReference>
<proteinExistence type="inferred from homology"/>
<feature type="binding site" evidence="8">
    <location>
        <begin position="79"/>
        <end position="82"/>
    </location>
    <ligand>
        <name>NADP(+)</name>
        <dbReference type="ChEBI" id="CHEBI:58349"/>
    </ligand>
</feature>
<dbReference type="FunFam" id="1.10.3730.10:FF:000001">
    <property type="entry name" value="Pyrroline-5-carboxylate reductase"/>
    <property type="match status" value="1"/>
</dbReference>
<comment type="function">
    <text evidence="5 6">Catalyzes the reduction of 1-pyrroline-5-carboxylate (PCA) to L-proline.</text>
</comment>
<name>A0A6B8RM44_9BACL</name>
<evidence type="ECO:0000259" key="11">
    <source>
        <dbReference type="Pfam" id="PF14748"/>
    </source>
</evidence>
<dbReference type="SUPFAM" id="SSF51735">
    <property type="entry name" value="NAD(P)-binding Rossmann-fold domains"/>
    <property type="match status" value="1"/>
</dbReference>
<dbReference type="PANTHER" id="PTHR11645">
    <property type="entry name" value="PYRROLINE-5-CARBOXYLATE REDUCTASE"/>
    <property type="match status" value="1"/>
</dbReference>
<reference evidence="13" key="1">
    <citation type="submission" date="2018-11" db="EMBL/GenBank/DDBJ databases">
        <title>Complete genome sequence of Paenibacillus sp. ML311-T8.</title>
        <authorList>
            <person name="Nam Y.-D."/>
            <person name="Kang J."/>
            <person name="Chung W.-H."/>
            <person name="Park Y.S."/>
        </authorList>
    </citation>
    <scope>NUCLEOTIDE SEQUENCE [LARGE SCALE GENOMIC DNA]</scope>
    <source>
        <strain evidence="13">ML311-T8</strain>
    </source>
</reference>
<keyword evidence="4 6" id="KW-0560">Oxidoreductase</keyword>
<dbReference type="OrthoDB" id="9805754at2"/>
<dbReference type="Proteomes" id="UP000426246">
    <property type="component" value="Chromosome"/>
</dbReference>
<evidence type="ECO:0000256" key="1">
    <source>
        <dbReference type="ARBA" id="ARBA00005525"/>
    </source>
</evidence>
<dbReference type="InterPro" id="IPR029036">
    <property type="entry name" value="P5CR_dimer"/>
</dbReference>
<evidence type="ECO:0000256" key="9">
    <source>
        <dbReference type="RuleBase" id="RU003903"/>
    </source>
</evidence>
<dbReference type="PANTHER" id="PTHR11645:SF49">
    <property type="entry name" value="PYRROLINE-5-CARBOXYLATE REDUCTASE 1"/>
    <property type="match status" value="1"/>
</dbReference>
<evidence type="ECO:0000256" key="7">
    <source>
        <dbReference type="NCBIfam" id="TIGR00112"/>
    </source>
</evidence>
<keyword evidence="3 6" id="KW-0521">NADP</keyword>
<dbReference type="AlphaFoldDB" id="A0A6B8RM44"/>
<dbReference type="InterPro" id="IPR053790">
    <property type="entry name" value="P5CR-like_CS"/>
</dbReference>